<evidence type="ECO:0000256" key="1">
    <source>
        <dbReference type="SAM" id="MobiDB-lite"/>
    </source>
</evidence>
<organism evidence="2 3">
    <name type="scientific">Streptomyces longisporus</name>
    <dbReference type="NCBI Taxonomy" id="1948"/>
    <lineage>
        <taxon>Bacteria</taxon>
        <taxon>Bacillati</taxon>
        <taxon>Actinomycetota</taxon>
        <taxon>Actinomycetes</taxon>
        <taxon>Kitasatosporales</taxon>
        <taxon>Streptomycetaceae</taxon>
        <taxon>Streptomyces</taxon>
    </lineage>
</organism>
<dbReference type="RefSeq" id="WP_344400432.1">
    <property type="nucleotide sequence ID" value="NZ_BAAASG010000007.1"/>
</dbReference>
<proteinExistence type="predicted"/>
<accession>A0ABN3LR74</accession>
<feature type="compositionally biased region" description="Basic and acidic residues" evidence="1">
    <location>
        <begin position="22"/>
        <end position="37"/>
    </location>
</feature>
<protein>
    <recommendedName>
        <fullName evidence="4">Integrase</fullName>
    </recommendedName>
</protein>
<gene>
    <name evidence="2" type="ORF">GCM10010276_27150</name>
</gene>
<keyword evidence="3" id="KW-1185">Reference proteome</keyword>
<feature type="region of interest" description="Disordered" evidence="1">
    <location>
        <begin position="1"/>
        <end position="37"/>
    </location>
</feature>
<name>A0ABN3LR74_STRLO</name>
<dbReference type="Proteomes" id="UP001501777">
    <property type="component" value="Unassembled WGS sequence"/>
</dbReference>
<sequence length="72" mass="7704">MLLSHKGAGDREAAVTSKAWGNRREARVREGAGRRTATDLRAAMDSIAKRLLVGDLSTGLPQRSRETITAAA</sequence>
<comment type="caution">
    <text evidence="2">The sequence shown here is derived from an EMBL/GenBank/DDBJ whole genome shotgun (WGS) entry which is preliminary data.</text>
</comment>
<evidence type="ECO:0000313" key="3">
    <source>
        <dbReference type="Proteomes" id="UP001501777"/>
    </source>
</evidence>
<evidence type="ECO:0000313" key="2">
    <source>
        <dbReference type="EMBL" id="GAA2487290.1"/>
    </source>
</evidence>
<reference evidence="2 3" key="1">
    <citation type="journal article" date="2019" name="Int. J. Syst. Evol. Microbiol.">
        <title>The Global Catalogue of Microorganisms (GCM) 10K type strain sequencing project: providing services to taxonomists for standard genome sequencing and annotation.</title>
        <authorList>
            <consortium name="The Broad Institute Genomics Platform"/>
            <consortium name="The Broad Institute Genome Sequencing Center for Infectious Disease"/>
            <person name="Wu L."/>
            <person name="Ma J."/>
        </authorList>
    </citation>
    <scope>NUCLEOTIDE SEQUENCE [LARGE SCALE GENOMIC DNA]</scope>
    <source>
        <strain evidence="2 3">JCM 4395</strain>
    </source>
</reference>
<dbReference type="EMBL" id="BAAASG010000007">
    <property type="protein sequence ID" value="GAA2487290.1"/>
    <property type="molecule type" value="Genomic_DNA"/>
</dbReference>
<evidence type="ECO:0008006" key="4">
    <source>
        <dbReference type="Google" id="ProtNLM"/>
    </source>
</evidence>